<gene>
    <name evidence="2" type="ORF">SAMN05444401_4012</name>
</gene>
<dbReference type="AlphaFoldDB" id="A0A1M6MHP1"/>
<organism evidence="2 3">
    <name type="scientific">Clostridium amylolyticum</name>
    <dbReference type="NCBI Taxonomy" id="1121298"/>
    <lineage>
        <taxon>Bacteria</taxon>
        <taxon>Bacillati</taxon>
        <taxon>Bacillota</taxon>
        <taxon>Clostridia</taxon>
        <taxon>Eubacteriales</taxon>
        <taxon>Clostridiaceae</taxon>
        <taxon>Clostridium</taxon>
    </lineage>
</organism>
<feature type="region of interest" description="Disordered" evidence="1">
    <location>
        <begin position="1"/>
        <end position="34"/>
    </location>
</feature>
<proteinExistence type="predicted"/>
<feature type="compositionally biased region" description="Basic and acidic residues" evidence="1">
    <location>
        <begin position="11"/>
        <end position="25"/>
    </location>
</feature>
<dbReference type="EMBL" id="FQZO01000008">
    <property type="protein sequence ID" value="SHJ82896.1"/>
    <property type="molecule type" value="Genomic_DNA"/>
</dbReference>
<dbReference type="STRING" id="1121298.SAMN05444401_4012"/>
<evidence type="ECO:0000256" key="1">
    <source>
        <dbReference type="SAM" id="MobiDB-lite"/>
    </source>
</evidence>
<evidence type="ECO:0000313" key="2">
    <source>
        <dbReference type="EMBL" id="SHJ82896.1"/>
    </source>
</evidence>
<name>A0A1M6MHP1_9CLOT</name>
<feature type="compositionally biased region" description="Polar residues" evidence="1">
    <location>
        <begin position="1"/>
        <end position="10"/>
    </location>
</feature>
<dbReference type="Proteomes" id="UP000184080">
    <property type="component" value="Unassembled WGS sequence"/>
</dbReference>
<accession>A0A1M6MHP1</accession>
<protein>
    <submittedName>
        <fullName evidence="2">Uncharacterized protein</fullName>
    </submittedName>
</protein>
<keyword evidence="3" id="KW-1185">Reference proteome</keyword>
<evidence type="ECO:0000313" key="3">
    <source>
        <dbReference type="Proteomes" id="UP000184080"/>
    </source>
</evidence>
<reference evidence="2 3" key="1">
    <citation type="submission" date="2016-11" db="EMBL/GenBank/DDBJ databases">
        <authorList>
            <person name="Jaros S."/>
            <person name="Januszkiewicz K."/>
            <person name="Wedrychowicz H."/>
        </authorList>
    </citation>
    <scope>NUCLEOTIDE SEQUENCE [LARGE SCALE GENOMIC DNA]</scope>
    <source>
        <strain evidence="2 3">DSM 21864</strain>
    </source>
</reference>
<sequence>MAKKNQPSSWESKRREKTKKNEVKPVPEISNKNR</sequence>